<reference evidence="2 3" key="1">
    <citation type="submission" date="2019-07" db="EMBL/GenBank/DDBJ databases">
        <title>Genomics analysis of Aphanomyces spp. identifies a new class of oomycete effector associated with host adaptation.</title>
        <authorList>
            <person name="Gaulin E."/>
        </authorList>
    </citation>
    <scope>NUCLEOTIDE SEQUENCE [LARGE SCALE GENOMIC DNA]</scope>
    <source>
        <strain evidence="2 3">ATCC 201684</strain>
    </source>
</reference>
<feature type="region of interest" description="Disordered" evidence="1">
    <location>
        <begin position="116"/>
        <end position="144"/>
    </location>
</feature>
<accession>A0A6G0WZR7</accession>
<name>A0A6G0WZR7_9STRA</name>
<evidence type="ECO:0000313" key="3">
    <source>
        <dbReference type="Proteomes" id="UP000481153"/>
    </source>
</evidence>
<dbReference type="EMBL" id="VJMJ01000126">
    <property type="protein sequence ID" value="KAF0733103.1"/>
    <property type="molecule type" value="Genomic_DNA"/>
</dbReference>
<proteinExistence type="predicted"/>
<evidence type="ECO:0000256" key="1">
    <source>
        <dbReference type="SAM" id="MobiDB-lite"/>
    </source>
</evidence>
<gene>
    <name evidence="2" type="ORF">Ae201684_009925</name>
</gene>
<organism evidence="2 3">
    <name type="scientific">Aphanomyces euteiches</name>
    <dbReference type="NCBI Taxonomy" id="100861"/>
    <lineage>
        <taxon>Eukaryota</taxon>
        <taxon>Sar</taxon>
        <taxon>Stramenopiles</taxon>
        <taxon>Oomycota</taxon>
        <taxon>Saprolegniomycetes</taxon>
        <taxon>Saprolegniales</taxon>
        <taxon>Verrucalvaceae</taxon>
        <taxon>Aphanomyces</taxon>
    </lineage>
</organism>
<evidence type="ECO:0000313" key="2">
    <source>
        <dbReference type="EMBL" id="KAF0733103.1"/>
    </source>
</evidence>
<dbReference type="Proteomes" id="UP000481153">
    <property type="component" value="Unassembled WGS sequence"/>
</dbReference>
<comment type="caution">
    <text evidence="2">The sequence shown here is derived from an EMBL/GenBank/DDBJ whole genome shotgun (WGS) entry which is preliminary data.</text>
</comment>
<dbReference type="VEuPathDB" id="FungiDB:AeMF1_011237"/>
<sequence>MAMTCDGSMLELQFLKLTDTLNGMQSRLESLQEQVDGLPDRIWQNLDNRGAMSPGISTAPLVQTAIKALTDAILQSVNIKTEPTESTPTFEPALIDPEPATVNIPPEVEDTVMEEDPPVVEMPPTSTASTTSSSSSDEKSDSVMPSNSFLAVSANQGVQMSTAPLRLKSLRPTPRHVPSICLPPSAIRMPELSISWMSNGSNDMPCRKRKSSSPLVSKKIHKTNQDRDNDFAFFEWSDGTMRLAPQDWHFPKVSCRSMWRFWFRGDSTRRICPFRRLTSRDLATHTTRRAKFWAKHVMEKLIQLAISHGAATSVESIEASSDSALMCIFDTAFEALLQSIPRSTKRPPSHLSTCFAVFYTLHRKKKPTMAHDEDQDGLFQWTDGSKRRAPEGWTFPVISCRTLWHRWYLGDDTAHIGPYQFLAASDLSNEDSRRHRQQAEAIMLQLAQIAVAKGLVDAVEHMDVLAPGASDLVLQQSLAVLVKDLACEDVGNELNLTYETVWTAMEEAKQVRSI</sequence>
<dbReference type="AlphaFoldDB" id="A0A6G0WZR7"/>
<keyword evidence="3" id="KW-1185">Reference proteome</keyword>
<feature type="compositionally biased region" description="Low complexity" evidence="1">
    <location>
        <begin position="122"/>
        <end position="135"/>
    </location>
</feature>
<protein>
    <submittedName>
        <fullName evidence="2">Uncharacterized protein</fullName>
    </submittedName>
</protein>